<dbReference type="Proteomes" id="UP000830639">
    <property type="component" value="Chromosome"/>
</dbReference>
<gene>
    <name evidence="1" type="ORF">MY490_06385</name>
</gene>
<accession>A0ABY4JQU7</accession>
<protein>
    <submittedName>
        <fullName evidence="1">Uncharacterized protein</fullName>
    </submittedName>
</protein>
<proteinExistence type="predicted"/>
<keyword evidence="2" id="KW-1185">Reference proteome</keyword>
<evidence type="ECO:0000313" key="2">
    <source>
        <dbReference type="Proteomes" id="UP000830639"/>
    </source>
</evidence>
<name>A0ABY4JQU7_9BACI</name>
<evidence type="ECO:0000313" key="1">
    <source>
        <dbReference type="EMBL" id="UPM55465.1"/>
    </source>
</evidence>
<dbReference type="EMBL" id="CP096034">
    <property type="protein sequence ID" value="UPM55465.1"/>
    <property type="molecule type" value="Genomic_DNA"/>
</dbReference>
<organism evidence="1 2">
    <name type="scientific">Gottfriedia acidiceleris</name>
    <dbReference type="NCBI Taxonomy" id="371036"/>
    <lineage>
        <taxon>Bacteria</taxon>
        <taxon>Bacillati</taxon>
        <taxon>Bacillota</taxon>
        <taxon>Bacilli</taxon>
        <taxon>Bacillales</taxon>
        <taxon>Bacillaceae</taxon>
        <taxon>Gottfriedia</taxon>
    </lineage>
</organism>
<reference evidence="1 2" key="1">
    <citation type="submission" date="2022-04" db="EMBL/GenBank/DDBJ databases">
        <title>Mechanism of arsenic methylation and mitigation arsenic toxicity by Bacillus sp. LH14 from an Arsenic-Contaminated Paddy Soil.</title>
        <authorList>
            <person name="Wang D."/>
        </authorList>
    </citation>
    <scope>NUCLEOTIDE SEQUENCE [LARGE SCALE GENOMIC DNA]</scope>
    <source>
        <strain evidence="1 2">LH14</strain>
    </source>
</reference>
<sequence length="72" mass="8637">MKQIWKEKYIGLKELVSGMKSDMNEGDMELTQKSLYMIEVVNKEKPAGKPSYYYTKSYYYERSFGKWIPSYK</sequence>
<dbReference type="RefSeq" id="WP_248268476.1">
    <property type="nucleotide sequence ID" value="NZ_CP096034.1"/>
</dbReference>